<dbReference type="Gene3D" id="1.10.287.950">
    <property type="entry name" value="Methyl-accepting chemotaxis protein"/>
    <property type="match status" value="1"/>
</dbReference>
<evidence type="ECO:0000256" key="1">
    <source>
        <dbReference type="ARBA" id="ARBA00004651"/>
    </source>
</evidence>
<dbReference type="GO" id="GO:0007165">
    <property type="term" value="P:signal transduction"/>
    <property type="evidence" value="ECO:0007669"/>
    <property type="project" value="UniProtKB-KW"/>
</dbReference>
<sequence length="569" mass="62688">MKLKLNFSMRILLITFIPIIGISLFLTILNIKGLSKTSDKLLEEELRNTGMTILQNYESSNTDNYEYKNDIFSKGDIKISEEFNYIDKLKEKTGLYVTIFYNDTRVITNIMKENGERFIGTKADPKVIDAVIKNGEMFYTSNISINGIECAANYIPIKQPNGGQVIGMVFVGKDRTIVDSDMSKLNTISFICQIVIILILSLLASISIRQMVKVMKYSTNNLIKVKDGDLSIKIDEKMLKRTDEIGDVIRGTDNLIQSLRDILNNIIITSKTLEAFSSNFNESAENISGSMANINAAVGEIANGATSQANETQNASSQIFDIGNAIDVTKNHVELLDSSSKKMREYNDNANYTLNELSEISNKTKESVGIVKSQTDLTNSSALEIRTATELIADIADQTNLLSLNASIEAARAGEAGKGFAVVAEEIRKLADQSQNSAKVIADIVEKLIKNSNTSVSTMNDVETIINEQNNKLDSTKKIFKFVNDEIIGVRNVTVKISEEIANLNNLKNSLLNSIESLAAIAEENAASTEETSASMTELSQAIDKTSGEAEQFVLLSEELVKSISKFKL</sequence>
<dbReference type="Pfam" id="PF17202">
    <property type="entry name" value="sCache_3_3"/>
    <property type="match status" value="1"/>
</dbReference>
<feature type="transmembrane region" description="Helical" evidence="9">
    <location>
        <begin position="12"/>
        <end position="31"/>
    </location>
</feature>
<evidence type="ECO:0000313" key="12">
    <source>
        <dbReference type="EMBL" id="CAI3661639.1"/>
    </source>
</evidence>
<dbReference type="RefSeq" id="WP_125149714.1">
    <property type="nucleotide sequence ID" value="NZ_CAKJVD010000018.1"/>
</dbReference>
<feature type="domain" description="HAMP" evidence="11">
    <location>
        <begin position="209"/>
        <end position="264"/>
    </location>
</feature>
<evidence type="ECO:0000313" key="13">
    <source>
        <dbReference type="Proteomes" id="UP001189143"/>
    </source>
</evidence>
<dbReference type="SUPFAM" id="SSF103190">
    <property type="entry name" value="Sensory domain-like"/>
    <property type="match status" value="1"/>
</dbReference>
<keyword evidence="6 8" id="KW-0807">Transducer</keyword>
<evidence type="ECO:0000256" key="9">
    <source>
        <dbReference type="SAM" id="Phobius"/>
    </source>
</evidence>
<dbReference type="InterPro" id="IPR033463">
    <property type="entry name" value="sCache_3"/>
</dbReference>
<dbReference type="InterPro" id="IPR004089">
    <property type="entry name" value="MCPsignal_dom"/>
</dbReference>
<evidence type="ECO:0000256" key="7">
    <source>
        <dbReference type="ARBA" id="ARBA00029447"/>
    </source>
</evidence>
<evidence type="ECO:0000256" key="3">
    <source>
        <dbReference type="ARBA" id="ARBA00022692"/>
    </source>
</evidence>
<dbReference type="PROSITE" id="PS50111">
    <property type="entry name" value="CHEMOTAXIS_TRANSDUC_2"/>
    <property type="match status" value="1"/>
</dbReference>
<dbReference type="Gene3D" id="6.10.340.10">
    <property type="match status" value="1"/>
</dbReference>
<protein>
    <submittedName>
        <fullName evidence="12">Methyl-accepting chemotaxis protein (MCP)</fullName>
    </submittedName>
</protein>
<dbReference type="EMBL" id="CAMTCP010000259">
    <property type="protein sequence ID" value="CAI3661639.1"/>
    <property type="molecule type" value="Genomic_DNA"/>
</dbReference>
<feature type="domain" description="Methyl-accepting transducer" evidence="10">
    <location>
        <begin position="283"/>
        <end position="540"/>
    </location>
</feature>
<evidence type="ECO:0000256" key="2">
    <source>
        <dbReference type="ARBA" id="ARBA00022475"/>
    </source>
</evidence>
<dbReference type="GO" id="GO:0005886">
    <property type="term" value="C:plasma membrane"/>
    <property type="evidence" value="ECO:0007669"/>
    <property type="project" value="UniProtKB-SubCell"/>
</dbReference>
<keyword evidence="4 9" id="KW-1133">Transmembrane helix</keyword>
<name>A0AAD2DGT9_9CLOT</name>
<dbReference type="AlphaFoldDB" id="A0AAD2DGT9"/>
<keyword evidence="3 9" id="KW-0812">Transmembrane</keyword>
<dbReference type="SMART" id="SM00283">
    <property type="entry name" value="MA"/>
    <property type="match status" value="1"/>
</dbReference>
<dbReference type="PROSITE" id="PS50885">
    <property type="entry name" value="HAMP"/>
    <property type="match status" value="1"/>
</dbReference>
<evidence type="ECO:0000256" key="8">
    <source>
        <dbReference type="PROSITE-ProRule" id="PRU00284"/>
    </source>
</evidence>
<keyword evidence="2" id="KW-1003">Cell membrane</keyword>
<comment type="caution">
    <text evidence="12">The sequence shown here is derived from an EMBL/GenBank/DDBJ whole genome shotgun (WGS) entry which is preliminary data.</text>
</comment>
<feature type="transmembrane region" description="Helical" evidence="9">
    <location>
        <begin position="188"/>
        <end position="208"/>
    </location>
</feature>
<dbReference type="PANTHER" id="PTHR32089">
    <property type="entry name" value="METHYL-ACCEPTING CHEMOTAXIS PROTEIN MCPB"/>
    <property type="match status" value="1"/>
</dbReference>
<dbReference type="Pfam" id="PF00015">
    <property type="entry name" value="MCPsignal"/>
    <property type="match status" value="1"/>
</dbReference>
<reference evidence="12" key="1">
    <citation type="submission" date="2022-10" db="EMBL/GenBank/DDBJ databases">
        <authorList>
            <person name="Aires J."/>
            <person name="Mesa V."/>
        </authorList>
    </citation>
    <scope>NUCLEOTIDE SEQUENCE</scope>
    <source>
        <strain evidence="12">Clostridium neonatale JD116</strain>
    </source>
</reference>
<proteinExistence type="inferred from homology"/>
<gene>
    <name evidence="12" type="ORF">CNEO2_50037</name>
</gene>
<dbReference type="SUPFAM" id="SSF58104">
    <property type="entry name" value="Methyl-accepting chemotaxis protein (MCP) signaling domain"/>
    <property type="match status" value="1"/>
</dbReference>
<evidence type="ECO:0000256" key="5">
    <source>
        <dbReference type="ARBA" id="ARBA00023136"/>
    </source>
</evidence>
<dbReference type="InterPro" id="IPR029151">
    <property type="entry name" value="Sensor-like_sf"/>
</dbReference>
<comment type="subcellular location">
    <subcellularLocation>
        <location evidence="1">Cell membrane</location>
        <topology evidence="1">Multi-pass membrane protein</topology>
    </subcellularLocation>
</comment>
<organism evidence="12 13">
    <name type="scientific">Clostridium neonatale</name>
    <dbReference type="NCBI Taxonomy" id="137838"/>
    <lineage>
        <taxon>Bacteria</taxon>
        <taxon>Bacillati</taxon>
        <taxon>Bacillota</taxon>
        <taxon>Clostridia</taxon>
        <taxon>Eubacteriales</taxon>
        <taxon>Clostridiaceae</taxon>
        <taxon>Clostridium</taxon>
    </lineage>
</organism>
<comment type="similarity">
    <text evidence="7">Belongs to the methyl-accepting chemotaxis (MCP) protein family.</text>
</comment>
<dbReference type="PANTHER" id="PTHR32089:SF112">
    <property type="entry name" value="LYSOZYME-LIKE PROTEIN-RELATED"/>
    <property type="match status" value="1"/>
</dbReference>
<accession>A0AAD2DGT9</accession>
<dbReference type="GeneID" id="68877398"/>
<evidence type="ECO:0000256" key="6">
    <source>
        <dbReference type="ARBA" id="ARBA00023224"/>
    </source>
</evidence>
<dbReference type="InterPro" id="IPR003660">
    <property type="entry name" value="HAMP_dom"/>
</dbReference>
<evidence type="ECO:0000259" key="11">
    <source>
        <dbReference type="PROSITE" id="PS50885"/>
    </source>
</evidence>
<keyword evidence="5 9" id="KW-0472">Membrane</keyword>
<evidence type="ECO:0000256" key="4">
    <source>
        <dbReference type="ARBA" id="ARBA00022989"/>
    </source>
</evidence>
<dbReference type="Proteomes" id="UP001189143">
    <property type="component" value="Unassembled WGS sequence"/>
</dbReference>
<evidence type="ECO:0000259" key="10">
    <source>
        <dbReference type="PROSITE" id="PS50111"/>
    </source>
</evidence>